<feature type="binding site" evidence="5">
    <location>
        <position position="168"/>
    </location>
    <ligand>
        <name>L-ornithine</name>
        <dbReference type="ChEBI" id="CHEBI:46911"/>
    </ligand>
</feature>
<feature type="binding site" evidence="5">
    <location>
        <begin position="136"/>
        <end position="139"/>
    </location>
    <ligand>
        <name>carbamoyl phosphate</name>
        <dbReference type="ChEBI" id="CHEBI:58228"/>
    </ligand>
</feature>
<dbReference type="Proteomes" id="UP000053352">
    <property type="component" value="Unassembled WGS sequence"/>
</dbReference>
<dbReference type="InterPro" id="IPR002292">
    <property type="entry name" value="Orn/put_carbamltrans"/>
</dbReference>
<dbReference type="InterPro" id="IPR006132">
    <property type="entry name" value="Asp/Orn_carbamoyltranf_P-bd"/>
</dbReference>
<dbReference type="Pfam" id="PF00185">
    <property type="entry name" value="OTCace"/>
    <property type="match status" value="1"/>
</dbReference>
<dbReference type="GO" id="GO:0004585">
    <property type="term" value="F:ornithine carbamoyltransferase activity"/>
    <property type="evidence" value="ECO:0007669"/>
    <property type="project" value="UniProtKB-UniRule"/>
</dbReference>
<gene>
    <name evidence="8" type="ORF">CF15_05810</name>
</gene>
<dbReference type="GO" id="GO:0005737">
    <property type="term" value="C:cytoplasm"/>
    <property type="evidence" value="ECO:0007669"/>
    <property type="project" value="UniProtKB-SubCell"/>
</dbReference>
<feature type="binding site" evidence="5">
    <location>
        <begin position="236"/>
        <end position="237"/>
    </location>
    <ligand>
        <name>L-ornithine</name>
        <dbReference type="ChEBI" id="CHEBI:46911"/>
    </ligand>
</feature>
<evidence type="ECO:0000259" key="6">
    <source>
        <dbReference type="Pfam" id="PF00185"/>
    </source>
</evidence>
<evidence type="ECO:0000313" key="9">
    <source>
        <dbReference type="Proteomes" id="UP000053352"/>
    </source>
</evidence>
<dbReference type="HAMAP" id="MF_01109">
    <property type="entry name" value="OTCase"/>
    <property type="match status" value="1"/>
</dbReference>
<comment type="caution">
    <text evidence="8">The sequence shown here is derived from an EMBL/GenBank/DDBJ whole genome shotgun (WGS) entry which is preliminary data.</text>
</comment>
<dbReference type="InterPro" id="IPR006131">
    <property type="entry name" value="Asp_carbamoyltransf_Asp/Orn-bd"/>
</dbReference>
<evidence type="ECO:0000313" key="8">
    <source>
        <dbReference type="EMBL" id="KSW12265.1"/>
    </source>
</evidence>
<protein>
    <recommendedName>
        <fullName evidence="2 5">Ornithine carbamoyltransferase</fullName>
        <shortName evidence="5">OTCase</shortName>
        <ecNumber evidence="2 5">2.1.3.3</ecNumber>
    </recommendedName>
</protein>
<dbReference type="EMBL" id="LNTB01000001">
    <property type="protein sequence ID" value="KSW12265.1"/>
    <property type="molecule type" value="Genomic_DNA"/>
</dbReference>
<accession>A0A0V8RW16</accession>
<dbReference type="SUPFAM" id="SSF53671">
    <property type="entry name" value="Aspartate/ornithine carbamoyltransferase"/>
    <property type="match status" value="1"/>
</dbReference>
<evidence type="ECO:0000256" key="1">
    <source>
        <dbReference type="ARBA" id="ARBA00007805"/>
    </source>
</evidence>
<evidence type="ECO:0000256" key="4">
    <source>
        <dbReference type="ARBA" id="ARBA00048772"/>
    </source>
</evidence>
<feature type="binding site" evidence="5">
    <location>
        <position position="300"/>
    </location>
    <ligand>
        <name>carbamoyl phosphate</name>
        <dbReference type="ChEBI" id="CHEBI:58228"/>
    </ligand>
</feature>
<dbReference type="PANTHER" id="PTHR45753">
    <property type="entry name" value="ORNITHINE CARBAMOYLTRANSFERASE, MITOCHONDRIAL"/>
    <property type="match status" value="1"/>
</dbReference>
<reference evidence="8 9" key="1">
    <citation type="submission" date="2015-11" db="EMBL/GenBank/DDBJ databases">
        <title>Genome sequence of Pyrodictium occultum PL-19, a marine hyperthermophilic archaeon isolated from Volcano, Italy.</title>
        <authorList>
            <person name="Utturkar S."/>
            <person name="Huber H."/>
            <person name="Leptihn S."/>
            <person name="Brown S."/>
            <person name="Stetter K.O."/>
            <person name="Podar M."/>
        </authorList>
    </citation>
    <scope>NUCLEOTIDE SEQUENCE [LARGE SCALE GENOMIC DNA]</scope>
    <source>
        <strain evidence="8 9">PL-19</strain>
    </source>
</reference>
<dbReference type="PANTHER" id="PTHR45753:SF3">
    <property type="entry name" value="ORNITHINE TRANSCARBAMYLASE, MITOCHONDRIAL"/>
    <property type="match status" value="1"/>
</dbReference>
<proteinExistence type="inferred from homology"/>
<dbReference type="InterPro" id="IPR024904">
    <property type="entry name" value="OTCase_ArgI"/>
</dbReference>
<feature type="binding site" evidence="5">
    <location>
        <position position="109"/>
    </location>
    <ligand>
        <name>carbamoyl phosphate</name>
        <dbReference type="ChEBI" id="CHEBI:58228"/>
    </ligand>
</feature>
<feature type="binding site" evidence="5">
    <location>
        <position position="232"/>
    </location>
    <ligand>
        <name>L-ornithine</name>
        <dbReference type="ChEBI" id="CHEBI:46911"/>
    </ligand>
</feature>
<evidence type="ECO:0000256" key="3">
    <source>
        <dbReference type="ARBA" id="ARBA00022679"/>
    </source>
</evidence>
<dbReference type="AlphaFoldDB" id="A0A0V8RW16"/>
<dbReference type="Pfam" id="PF02729">
    <property type="entry name" value="OTCace_N"/>
    <property type="match status" value="1"/>
</dbReference>
<dbReference type="NCBIfam" id="TIGR00658">
    <property type="entry name" value="orni_carb_tr"/>
    <property type="match status" value="1"/>
</dbReference>
<dbReference type="EC" id="2.1.3.3" evidence="2 5"/>
<keyword evidence="5" id="KW-0963">Cytoplasm</keyword>
<dbReference type="FunFam" id="3.40.50.1370:FF:000008">
    <property type="entry name" value="Ornithine carbamoyltransferase"/>
    <property type="match status" value="1"/>
</dbReference>
<keyword evidence="3 5" id="KW-0808">Transferase</keyword>
<feature type="domain" description="Aspartate/ornithine carbamoyltransferase carbamoyl-P binding" evidence="7">
    <location>
        <begin position="8"/>
        <end position="149"/>
    </location>
</feature>
<name>A0A0V8RW16_PYROC</name>
<feature type="binding site" evidence="5">
    <location>
        <begin position="58"/>
        <end position="61"/>
    </location>
    <ligand>
        <name>carbamoyl phosphate</name>
        <dbReference type="ChEBI" id="CHEBI:58228"/>
    </ligand>
</feature>
<sequence>MPGTLQGRDLLSIRDLSREEIRLILDTAKQLKQRYYAGERVIPVLKGKTIALLFEKPSTRTRVSMEVAAVQLGAYPLVLRKGETQLSRGEPIKDTARVLSRYVDAIAARVYSHKSLEELAAYSTVPVINMLSDLEHPLQALADALTIEERFGSVKGVKVAYVGDGRNNVAHSLLLVVAKLGGHIAIASPPGLQPRSDVVEAAQAAAEESGATIEILEDPREAVRGADVVYTDVWVSMGEEGEAEQRRRMLRGYQVNEQLMSLASSRAVFMHCLPAHRGEEVTEEVIEGPWSIVWDQAENRLHVQKAVLALLLSP</sequence>
<feature type="binding site" evidence="5">
    <location>
        <position position="85"/>
    </location>
    <ligand>
        <name>carbamoyl phosphate</name>
        <dbReference type="ChEBI" id="CHEBI:58228"/>
    </ligand>
</feature>
<dbReference type="OrthoDB" id="4696at2157"/>
<feature type="domain" description="Aspartate/ornithine carbamoyltransferase Asp/Orn-binding" evidence="6">
    <location>
        <begin position="155"/>
        <end position="311"/>
    </location>
</feature>
<dbReference type="RefSeq" id="WP_058370945.1">
    <property type="nucleotide sequence ID" value="NZ_LNTB01000001.1"/>
</dbReference>
<dbReference type="InterPro" id="IPR036901">
    <property type="entry name" value="Asp/Orn_carbamoylTrfase_sf"/>
</dbReference>
<dbReference type="PRINTS" id="PR00102">
    <property type="entry name" value="OTCASE"/>
</dbReference>
<comment type="similarity">
    <text evidence="1 5">Belongs to the aspartate/ornithine carbamoyltransferase superfamily. OTCase family.</text>
</comment>
<dbReference type="GO" id="GO:0019240">
    <property type="term" value="P:citrulline biosynthetic process"/>
    <property type="evidence" value="ECO:0007669"/>
    <property type="project" value="TreeGrafter"/>
</dbReference>
<dbReference type="Gene3D" id="3.40.50.1370">
    <property type="entry name" value="Aspartate/ornithine carbamoyltransferase"/>
    <property type="match status" value="2"/>
</dbReference>
<dbReference type="STRING" id="2309.CF15_05810"/>
<dbReference type="GO" id="GO:0016597">
    <property type="term" value="F:amino acid binding"/>
    <property type="evidence" value="ECO:0007669"/>
    <property type="project" value="InterPro"/>
</dbReference>
<dbReference type="NCBIfam" id="NF001986">
    <property type="entry name" value="PRK00779.1"/>
    <property type="match status" value="1"/>
</dbReference>
<evidence type="ECO:0000256" key="2">
    <source>
        <dbReference type="ARBA" id="ARBA00013007"/>
    </source>
</evidence>
<evidence type="ECO:0000259" key="7">
    <source>
        <dbReference type="Pfam" id="PF02729"/>
    </source>
</evidence>
<comment type="subcellular location">
    <subcellularLocation>
        <location evidence="5">Cytoplasm</location>
    </subcellularLocation>
</comment>
<dbReference type="PRINTS" id="PR00100">
    <property type="entry name" value="AOTCASE"/>
</dbReference>
<feature type="binding site" evidence="5">
    <location>
        <begin position="272"/>
        <end position="273"/>
    </location>
    <ligand>
        <name>carbamoyl phosphate</name>
        <dbReference type="ChEBI" id="CHEBI:58228"/>
    </ligand>
</feature>
<dbReference type="PROSITE" id="PS00097">
    <property type="entry name" value="CARBAMOYLTRANSFERASE"/>
    <property type="match status" value="1"/>
</dbReference>
<evidence type="ECO:0000256" key="5">
    <source>
        <dbReference type="HAMAP-Rule" id="MF_01109"/>
    </source>
</evidence>
<keyword evidence="9" id="KW-1185">Reference proteome</keyword>
<comment type="catalytic activity">
    <reaction evidence="4 5">
        <text>carbamoyl phosphate + L-ornithine = L-citrulline + phosphate + H(+)</text>
        <dbReference type="Rhea" id="RHEA:19513"/>
        <dbReference type="ChEBI" id="CHEBI:15378"/>
        <dbReference type="ChEBI" id="CHEBI:43474"/>
        <dbReference type="ChEBI" id="CHEBI:46911"/>
        <dbReference type="ChEBI" id="CHEBI:57743"/>
        <dbReference type="ChEBI" id="CHEBI:58228"/>
        <dbReference type="EC" id="2.1.3.3"/>
    </reaction>
</comment>
<organism evidence="8 9">
    <name type="scientific">Pyrodictium occultum</name>
    <dbReference type="NCBI Taxonomy" id="2309"/>
    <lineage>
        <taxon>Archaea</taxon>
        <taxon>Thermoproteota</taxon>
        <taxon>Thermoprotei</taxon>
        <taxon>Desulfurococcales</taxon>
        <taxon>Pyrodictiaceae</taxon>
        <taxon>Pyrodictium</taxon>
    </lineage>
</organism>
<dbReference type="InterPro" id="IPR006130">
    <property type="entry name" value="Asp/Orn_carbamoylTrfase"/>
</dbReference>
<dbReference type="GO" id="GO:0042450">
    <property type="term" value="P:L-arginine biosynthetic process via ornithine"/>
    <property type="evidence" value="ECO:0007669"/>
    <property type="project" value="UniProtKB-UniRule"/>
</dbReference>